<evidence type="ECO:0008006" key="3">
    <source>
        <dbReference type="Google" id="ProtNLM"/>
    </source>
</evidence>
<evidence type="ECO:0000313" key="2">
    <source>
        <dbReference type="Proteomes" id="UP000826656"/>
    </source>
</evidence>
<dbReference type="Proteomes" id="UP000826656">
    <property type="component" value="Unassembled WGS sequence"/>
</dbReference>
<gene>
    <name evidence="1" type="ORF">KY290_035836</name>
</gene>
<accession>A0ABQ7TSM0</accession>
<evidence type="ECO:0000313" key="1">
    <source>
        <dbReference type="EMBL" id="KAH0737131.1"/>
    </source>
</evidence>
<keyword evidence="2" id="KW-1185">Reference proteome</keyword>
<proteinExistence type="predicted"/>
<comment type="caution">
    <text evidence="1">The sequence shown here is derived from an EMBL/GenBank/DDBJ whole genome shotgun (WGS) entry which is preliminary data.</text>
</comment>
<dbReference type="EMBL" id="JAIVGD010000028">
    <property type="protein sequence ID" value="KAH0737131.1"/>
    <property type="molecule type" value="Genomic_DNA"/>
</dbReference>
<reference evidence="1 2" key="1">
    <citation type="journal article" date="2021" name="bioRxiv">
        <title>Chromosome-scale and haplotype-resolved genome assembly of a tetraploid potato cultivar.</title>
        <authorList>
            <person name="Sun H."/>
            <person name="Jiao W.-B."/>
            <person name="Krause K."/>
            <person name="Campoy J.A."/>
            <person name="Goel M."/>
            <person name="Folz-Donahue K."/>
            <person name="Kukat C."/>
            <person name="Huettel B."/>
            <person name="Schneeberger K."/>
        </authorList>
    </citation>
    <scope>NUCLEOTIDE SEQUENCE [LARGE SCALE GENOMIC DNA]</scope>
    <source>
        <strain evidence="1">SolTubOtavaFocal</strain>
        <tissue evidence="1">Leaves</tissue>
    </source>
</reference>
<name>A0ABQ7TSM0_SOLTU</name>
<sequence length="104" mass="11137">MMGMQQRNGTRGDVVLFGKSGHPLVINATIELALDPANAKVVADGVKHDARGVETVECLVDNMSQQGATSTLRWAYIADEEEEQVISAPTQKKLSPTTPAFVPS</sequence>
<organism evidence="1 2">
    <name type="scientific">Solanum tuberosum</name>
    <name type="common">Potato</name>
    <dbReference type="NCBI Taxonomy" id="4113"/>
    <lineage>
        <taxon>Eukaryota</taxon>
        <taxon>Viridiplantae</taxon>
        <taxon>Streptophyta</taxon>
        <taxon>Embryophyta</taxon>
        <taxon>Tracheophyta</taxon>
        <taxon>Spermatophyta</taxon>
        <taxon>Magnoliopsida</taxon>
        <taxon>eudicotyledons</taxon>
        <taxon>Gunneridae</taxon>
        <taxon>Pentapetalae</taxon>
        <taxon>asterids</taxon>
        <taxon>lamiids</taxon>
        <taxon>Solanales</taxon>
        <taxon>Solanaceae</taxon>
        <taxon>Solanoideae</taxon>
        <taxon>Solaneae</taxon>
        <taxon>Solanum</taxon>
    </lineage>
</organism>
<protein>
    <recommendedName>
        <fullName evidence="3">Integrase core domain containing protein</fullName>
    </recommendedName>
</protein>